<dbReference type="Proteomes" id="UP001165160">
    <property type="component" value="Unassembled WGS sequence"/>
</dbReference>
<evidence type="ECO:0000256" key="1">
    <source>
        <dbReference type="SAM" id="Phobius"/>
    </source>
</evidence>
<reference evidence="3" key="1">
    <citation type="journal article" date="2023" name="Commun. Biol.">
        <title>Genome analysis of Parmales, the sister group of diatoms, reveals the evolutionary specialization of diatoms from phago-mixotrophs to photoautotrophs.</title>
        <authorList>
            <person name="Ban H."/>
            <person name="Sato S."/>
            <person name="Yoshikawa S."/>
            <person name="Yamada K."/>
            <person name="Nakamura Y."/>
            <person name="Ichinomiya M."/>
            <person name="Sato N."/>
            <person name="Blanc-Mathieu R."/>
            <person name="Endo H."/>
            <person name="Kuwata A."/>
            <person name="Ogata H."/>
        </authorList>
    </citation>
    <scope>NUCLEOTIDE SEQUENCE [LARGE SCALE GENOMIC DNA]</scope>
    <source>
        <strain evidence="3">NIES 3699</strain>
    </source>
</reference>
<keyword evidence="1" id="KW-0812">Transmembrane</keyword>
<evidence type="ECO:0000313" key="3">
    <source>
        <dbReference type="Proteomes" id="UP001165160"/>
    </source>
</evidence>
<feature type="transmembrane region" description="Helical" evidence="1">
    <location>
        <begin position="61"/>
        <end position="79"/>
    </location>
</feature>
<dbReference type="EMBL" id="BRXX01000055">
    <property type="protein sequence ID" value="GMH86019.1"/>
    <property type="molecule type" value="Genomic_DNA"/>
</dbReference>
<sequence>MSQLLSQSWLGRLCDAFDRALIDLNVLPRRTRTEGKSLLLALSFVFMCWATVHFHFGYLNFLLSCVPIGIILSLMYAEAELRKDD</sequence>
<dbReference type="AlphaFoldDB" id="A0A9W7BFU4"/>
<comment type="caution">
    <text evidence="2">The sequence shown here is derived from an EMBL/GenBank/DDBJ whole genome shotgun (WGS) entry which is preliminary data.</text>
</comment>
<accession>A0A9W7BFU4</accession>
<organism evidence="2 3">
    <name type="scientific">Triparma verrucosa</name>
    <dbReference type="NCBI Taxonomy" id="1606542"/>
    <lineage>
        <taxon>Eukaryota</taxon>
        <taxon>Sar</taxon>
        <taxon>Stramenopiles</taxon>
        <taxon>Ochrophyta</taxon>
        <taxon>Bolidophyceae</taxon>
        <taxon>Parmales</taxon>
        <taxon>Triparmaceae</taxon>
        <taxon>Triparma</taxon>
    </lineage>
</organism>
<gene>
    <name evidence="2" type="ORF">TrVE_jg10164</name>
</gene>
<protein>
    <submittedName>
        <fullName evidence="2">Uncharacterized protein</fullName>
    </submittedName>
</protein>
<name>A0A9W7BFU4_9STRA</name>
<proteinExistence type="predicted"/>
<keyword evidence="1" id="KW-1133">Transmembrane helix</keyword>
<evidence type="ECO:0000313" key="2">
    <source>
        <dbReference type="EMBL" id="GMH86019.1"/>
    </source>
</evidence>
<keyword evidence="1" id="KW-0472">Membrane</keyword>
<keyword evidence="3" id="KW-1185">Reference proteome</keyword>